<keyword evidence="3" id="KW-1185">Reference proteome</keyword>
<protein>
    <submittedName>
        <fullName evidence="2">Uncharacterized protein</fullName>
    </submittedName>
</protein>
<dbReference type="KEGG" id="vde:111248051"/>
<dbReference type="GeneID" id="111248051"/>
<name>A0A7M7K4H2_VARDE</name>
<organism evidence="2 3">
    <name type="scientific">Varroa destructor</name>
    <name type="common">Honeybee mite</name>
    <dbReference type="NCBI Taxonomy" id="109461"/>
    <lineage>
        <taxon>Eukaryota</taxon>
        <taxon>Metazoa</taxon>
        <taxon>Ecdysozoa</taxon>
        <taxon>Arthropoda</taxon>
        <taxon>Chelicerata</taxon>
        <taxon>Arachnida</taxon>
        <taxon>Acari</taxon>
        <taxon>Parasitiformes</taxon>
        <taxon>Mesostigmata</taxon>
        <taxon>Gamasina</taxon>
        <taxon>Dermanyssoidea</taxon>
        <taxon>Varroidae</taxon>
        <taxon>Varroa</taxon>
    </lineage>
</organism>
<accession>A0A7M7K4H2</accession>
<dbReference type="AlphaFoldDB" id="A0A7M7K4H2"/>
<dbReference type="Proteomes" id="UP000594260">
    <property type="component" value="Unplaced"/>
</dbReference>
<evidence type="ECO:0000313" key="2">
    <source>
        <dbReference type="EnsemblMetazoa" id="XP_022655498"/>
    </source>
</evidence>
<evidence type="ECO:0000256" key="1">
    <source>
        <dbReference type="SAM" id="Phobius"/>
    </source>
</evidence>
<dbReference type="EnsemblMetazoa" id="XM_022799763">
    <property type="protein sequence ID" value="XP_022655498"/>
    <property type="gene ID" value="LOC111248051"/>
</dbReference>
<keyword evidence="1" id="KW-0472">Membrane</keyword>
<keyword evidence="1" id="KW-1133">Transmembrane helix</keyword>
<evidence type="ECO:0000313" key="3">
    <source>
        <dbReference type="Proteomes" id="UP000594260"/>
    </source>
</evidence>
<keyword evidence="1" id="KW-0812">Transmembrane</keyword>
<dbReference type="InParanoid" id="A0A7M7K4H2"/>
<dbReference type="RefSeq" id="XP_022655498.1">
    <property type="nucleotide sequence ID" value="XM_022799763.1"/>
</dbReference>
<reference evidence="2" key="1">
    <citation type="submission" date="2021-01" db="UniProtKB">
        <authorList>
            <consortium name="EnsemblMetazoa"/>
        </authorList>
    </citation>
    <scope>IDENTIFICATION</scope>
</reference>
<proteinExistence type="predicted"/>
<feature type="transmembrane region" description="Helical" evidence="1">
    <location>
        <begin position="20"/>
        <end position="38"/>
    </location>
</feature>
<sequence length="139" mass="15242">MTPSNKDTEHPEFDSRGQWIMAGAILAYALTFFVVILLRHIVFTFSVYSLCNLFIQLAQYVREFRNLTTSRLVGGEDGGLGGQLVTTSPRPGHDATIINGSMSTVVDLQCQYNGHNMYNVTDGTNIPGVLLKSTNEVVG</sequence>